<gene>
    <name evidence="2" type="ORF">SAMN05192542_1171</name>
</gene>
<reference evidence="3" key="1">
    <citation type="submission" date="2016-10" db="EMBL/GenBank/DDBJ databases">
        <authorList>
            <person name="Varghese N."/>
            <person name="Submissions S."/>
        </authorList>
    </citation>
    <scope>NUCLEOTIDE SEQUENCE [LARGE SCALE GENOMIC DNA]</scope>
    <source>
        <strain evidence="3">LMG 26416</strain>
    </source>
</reference>
<sequence length="107" mass="11667">MSKIEKLTDAQRARFGEWVERYIQIGLSTEPADFDRANAAALRAYENVNLKKPMIVLRVGSPYACAVGGALAFWMLQQLKSAKPTSVAQVGDQVGDQVRAQVGDQVG</sequence>
<evidence type="ECO:0000256" key="1">
    <source>
        <dbReference type="SAM" id="Phobius"/>
    </source>
</evidence>
<accession>A0A1H7TXQ5</accession>
<organism evidence="2 3">
    <name type="scientific">Paraburkholderia caballeronis</name>
    <dbReference type="NCBI Taxonomy" id="416943"/>
    <lineage>
        <taxon>Bacteria</taxon>
        <taxon>Pseudomonadati</taxon>
        <taxon>Pseudomonadota</taxon>
        <taxon>Betaproteobacteria</taxon>
        <taxon>Burkholderiales</taxon>
        <taxon>Burkholderiaceae</taxon>
        <taxon>Paraburkholderia</taxon>
    </lineage>
</organism>
<proteinExistence type="predicted"/>
<dbReference type="RefSeq" id="WP_143061536.1">
    <property type="nucleotide sequence ID" value="NZ_FOAJ01000017.1"/>
</dbReference>
<keyword evidence="1" id="KW-0812">Transmembrane</keyword>
<dbReference type="EMBL" id="FOAJ01000017">
    <property type="protein sequence ID" value="SEL89345.1"/>
    <property type="molecule type" value="Genomic_DNA"/>
</dbReference>
<feature type="non-terminal residue" evidence="2">
    <location>
        <position position="107"/>
    </location>
</feature>
<evidence type="ECO:0000313" key="3">
    <source>
        <dbReference type="Proteomes" id="UP000199120"/>
    </source>
</evidence>
<evidence type="ECO:0000313" key="2">
    <source>
        <dbReference type="EMBL" id="SEL89345.1"/>
    </source>
</evidence>
<keyword evidence="3" id="KW-1185">Reference proteome</keyword>
<keyword evidence="1" id="KW-0472">Membrane</keyword>
<dbReference type="Proteomes" id="UP000199120">
    <property type="component" value="Unassembled WGS sequence"/>
</dbReference>
<dbReference type="AlphaFoldDB" id="A0A1H7TXQ5"/>
<feature type="transmembrane region" description="Helical" evidence="1">
    <location>
        <begin position="55"/>
        <end position="76"/>
    </location>
</feature>
<protein>
    <submittedName>
        <fullName evidence="2">Uncharacterized protein</fullName>
    </submittedName>
</protein>
<keyword evidence="1" id="KW-1133">Transmembrane helix</keyword>
<name>A0A1H7TXQ5_9BURK</name>